<evidence type="ECO:0000313" key="3">
    <source>
        <dbReference type="Proteomes" id="UP000618795"/>
    </source>
</evidence>
<comment type="caution">
    <text evidence="2">The sequence shown here is derived from an EMBL/GenBank/DDBJ whole genome shotgun (WGS) entry which is preliminary data.</text>
</comment>
<reference evidence="2" key="2">
    <citation type="submission" date="2020-09" db="EMBL/GenBank/DDBJ databases">
        <authorList>
            <person name="Sun Q."/>
            <person name="Ohkuma M."/>
        </authorList>
    </citation>
    <scope>NUCLEOTIDE SEQUENCE</scope>
    <source>
        <strain evidence="2">JCM 4369</strain>
    </source>
</reference>
<name>A0A918IFQ5_9ACTN</name>
<feature type="region of interest" description="Disordered" evidence="1">
    <location>
        <begin position="88"/>
        <end position="130"/>
    </location>
</feature>
<dbReference type="RefSeq" id="WP_191876489.1">
    <property type="nucleotide sequence ID" value="NZ_BMTD01000015.1"/>
</dbReference>
<dbReference type="AlphaFoldDB" id="A0A918IFQ5"/>
<organism evidence="2 3">
    <name type="scientific">Streptomyces filipinensis</name>
    <dbReference type="NCBI Taxonomy" id="66887"/>
    <lineage>
        <taxon>Bacteria</taxon>
        <taxon>Bacillati</taxon>
        <taxon>Actinomycetota</taxon>
        <taxon>Actinomycetes</taxon>
        <taxon>Kitasatosporales</taxon>
        <taxon>Streptomycetaceae</taxon>
        <taxon>Streptomyces</taxon>
    </lineage>
</organism>
<evidence type="ECO:0000256" key="1">
    <source>
        <dbReference type="SAM" id="MobiDB-lite"/>
    </source>
</evidence>
<keyword evidence="3" id="KW-1185">Reference proteome</keyword>
<dbReference type="Proteomes" id="UP000618795">
    <property type="component" value="Unassembled WGS sequence"/>
</dbReference>
<reference evidence="2" key="1">
    <citation type="journal article" date="2014" name="Int. J. Syst. Evol. Microbiol.">
        <title>Complete genome sequence of Corynebacterium casei LMG S-19264T (=DSM 44701T), isolated from a smear-ripened cheese.</title>
        <authorList>
            <consortium name="US DOE Joint Genome Institute (JGI-PGF)"/>
            <person name="Walter F."/>
            <person name="Albersmeier A."/>
            <person name="Kalinowski J."/>
            <person name="Ruckert C."/>
        </authorList>
    </citation>
    <scope>NUCLEOTIDE SEQUENCE</scope>
    <source>
        <strain evidence="2">JCM 4369</strain>
    </source>
</reference>
<proteinExistence type="predicted"/>
<accession>A0A918IFQ5</accession>
<evidence type="ECO:0000313" key="2">
    <source>
        <dbReference type="EMBL" id="GGV12111.1"/>
    </source>
</evidence>
<protein>
    <submittedName>
        <fullName evidence="2">Uncharacterized protein</fullName>
    </submittedName>
</protein>
<sequence length="130" mass="13231">MPSAYHPAGRELVLDDPLRQALAALRATRGASDTEKQNQAVARAAIRAVADTVLEARQSTARTEGWSTQQRLAIGGGAVAGVPVRFGGLQEQVPPGQAGGEGVEGTEADQALGEREGRAVCGAAGTGASR</sequence>
<gene>
    <name evidence="2" type="ORF">GCM10010260_58410</name>
</gene>
<dbReference type="EMBL" id="BMTD01000015">
    <property type="protein sequence ID" value="GGV12111.1"/>
    <property type="molecule type" value="Genomic_DNA"/>
</dbReference>